<proteinExistence type="predicted"/>
<dbReference type="RefSeq" id="WP_281761831.1">
    <property type="nucleotide sequence ID" value="NZ_AP026709.1"/>
</dbReference>
<sequence>MFDDEFNHRTDLDDLSREISEVRDGVLDVKERVLDLEIASGERHAELMSELRPIKQRLDSIKLLLMFVAAGLAGVVWRLW</sequence>
<evidence type="ECO:0000256" key="1">
    <source>
        <dbReference type="SAM" id="Phobius"/>
    </source>
</evidence>
<evidence type="ECO:0008006" key="4">
    <source>
        <dbReference type="Google" id="ProtNLM"/>
    </source>
</evidence>
<accession>A0ABM8AWP5</accession>
<reference evidence="2 3" key="1">
    <citation type="submission" date="2022-08" db="EMBL/GenBank/DDBJ databases">
        <title>Genome Sequence of the sulphate-reducing bacterium, Pseudodesulfovibrio sp. SYK.</title>
        <authorList>
            <person name="Kondo R."/>
            <person name="Kataoka T."/>
        </authorList>
    </citation>
    <scope>NUCLEOTIDE SEQUENCE [LARGE SCALE GENOMIC DNA]</scope>
    <source>
        <strain evidence="2 3">SYK</strain>
    </source>
</reference>
<keyword evidence="1" id="KW-1133">Transmembrane helix</keyword>
<keyword evidence="3" id="KW-1185">Reference proteome</keyword>
<evidence type="ECO:0000313" key="3">
    <source>
        <dbReference type="Proteomes" id="UP001317742"/>
    </source>
</evidence>
<keyword evidence="1" id="KW-0472">Membrane</keyword>
<organism evidence="2 3">
    <name type="scientific">Pseudodesulfovibrio nedwellii</name>
    <dbReference type="NCBI Taxonomy" id="2973072"/>
    <lineage>
        <taxon>Bacteria</taxon>
        <taxon>Pseudomonadati</taxon>
        <taxon>Thermodesulfobacteriota</taxon>
        <taxon>Desulfovibrionia</taxon>
        <taxon>Desulfovibrionales</taxon>
        <taxon>Desulfovibrionaceae</taxon>
    </lineage>
</organism>
<dbReference type="Proteomes" id="UP001317742">
    <property type="component" value="Chromosome"/>
</dbReference>
<protein>
    <recommendedName>
        <fullName evidence="4">DUF1640 domain-containing protein</fullName>
    </recommendedName>
</protein>
<dbReference type="EMBL" id="AP026709">
    <property type="protein sequence ID" value="BDQ35901.1"/>
    <property type="molecule type" value="Genomic_DNA"/>
</dbReference>
<evidence type="ECO:0000313" key="2">
    <source>
        <dbReference type="EMBL" id="BDQ35901.1"/>
    </source>
</evidence>
<feature type="transmembrane region" description="Helical" evidence="1">
    <location>
        <begin position="61"/>
        <end position="79"/>
    </location>
</feature>
<name>A0ABM8AWP5_9BACT</name>
<keyword evidence="1" id="KW-0812">Transmembrane</keyword>
<gene>
    <name evidence="2" type="ORF">SYK_02610</name>
</gene>